<dbReference type="AlphaFoldDB" id="A0ABD1CVW4"/>
<dbReference type="EMBL" id="JBEHCU010009046">
    <property type="protein sequence ID" value="KAL1380584.1"/>
    <property type="molecule type" value="Genomic_DNA"/>
</dbReference>
<feature type="non-terminal residue" evidence="2">
    <location>
        <position position="51"/>
    </location>
</feature>
<keyword evidence="3" id="KW-1185">Reference proteome</keyword>
<protein>
    <submittedName>
        <fullName evidence="2">Uncharacterized protein</fullName>
    </submittedName>
</protein>
<organism evidence="2 3">
    <name type="scientific">Culex pipiens pipiens</name>
    <name type="common">Northern house mosquito</name>
    <dbReference type="NCBI Taxonomy" id="38569"/>
    <lineage>
        <taxon>Eukaryota</taxon>
        <taxon>Metazoa</taxon>
        <taxon>Ecdysozoa</taxon>
        <taxon>Arthropoda</taxon>
        <taxon>Hexapoda</taxon>
        <taxon>Insecta</taxon>
        <taxon>Pterygota</taxon>
        <taxon>Neoptera</taxon>
        <taxon>Endopterygota</taxon>
        <taxon>Diptera</taxon>
        <taxon>Nematocera</taxon>
        <taxon>Culicoidea</taxon>
        <taxon>Culicidae</taxon>
        <taxon>Culicinae</taxon>
        <taxon>Culicini</taxon>
        <taxon>Culex</taxon>
        <taxon>Culex</taxon>
    </lineage>
</organism>
<comment type="caution">
    <text evidence="2">The sequence shown here is derived from an EMBL/GenBank/DDBJ whole genome shotgun (WGS) entry which is preliminary data.</text>
</comment>
<reference evidence="2 3" key="1">
    <citation type="submission" date="2024-05" db="EMBL/GenBank/DDBJ databases">
        <title>Culex pipiens pipiens assembly and annotation.</title>
        <authorList>
            <person name="Alout H."/>
            <person name="Durand T."/>
        </authorList>
    </citation>
    <scope>NUCLEOTIDE SEQUENCE [LARGE SCALE GENOMIC DNA]</scope>
    <source>
        <strain evidence="2">HA-2024</strain>
        <tissue evidence="2">Whole body</tissue>
    </source>
</reference>
<evidence type="ECO:0000313" key="3">
    <source>
        <dbReference type="Proteomes" id="UP001562425"/>
    </source>
</evidence>
<accession>A0ABD1CVW4</accession>
<keyword evidence="1" id="KW-1133">Transmembrane helix</keyword>
<keyword evidence="1" id="KW-0472">Membrane</keyword>
<name>A0ABD1CVW4_CULPP</name>
<evidence type="ECO:0000256" key="1">
    <source>
        <dbReference type="SAM" id="Phobius"/>
    </source>
</evidence>
<gene>
    <name evidence="2" type="ORF">pipiens_014078</name>
</gene>
<feature type="transmembrane region" description="Helical" evidence="1">
    <location>
        <begin position="15"/>
        <end position="35"/>
    </location>
</feature>
<sequence length="51" mass="5535">MLDALSEVLQPYKELVGNAAAIVTVLQMFSGCFVCNDIRRKGTSEGFSPMP</sequence>
<keyword evidence="1" id="KW-0812">Transmembrane</keyword>
<dbReference type="Proteomes" id="UP001562425">
    <property type="component" value="Unassembled WGS sequence"/>
</dbReference>
<proteinExistence type="predicted"/>
<evidence type="ECO:0000313" key="2">
    <source>
        <dbReference type="EMBL" id="KAL1380584.1"/>
    </source>
</evidence>